<dbReference type="AlphaFoldDB" id="A0AA87SZX0"/>
<comment type="caution">
    <text evidence="1">The sequence shown here is derived from an EMBL/GenBank/DDBJ whole genome shotgun (WGS) entry which is preliminary data.</text>
</comment>
<protein>
    <submittedName>
        <fullName evidence="1">Uncharacterized protein</fullName>
    </submittedName>
</protein>
<accession>A0AA87SZX0</accession>
<dbReference type="EMBL" id="AKWM02000017">
    <property type="protein sequence ID" value="EKS01432.1"/>
    <property type="molecule type" value="Genomic_DNA"/>
</dbReference>
<evidence type="ECO:0000313" key="1">
    <source>
        <dbReference type="EMBL" id="EKS01432.1"/>
    </source>
</evidence>
<evidence type="ECO:0000313" key="2">
    <source>
        <dbReference type="Proteomes" id="UP000001343"/>
    </source>
</evidence>
<gene>
    <name evidence="1" type="ORF">LEP1GSC125_2663</name>
</gene>
<name>A0AA87SZX0_9LEPT</name>
<dbReference type="Proteomes" id="UP000001343">
    <property type="component" value="Unassembled WGS sequence"/>
</dbReference>
<sequence>MLSFFDLIGKYLSTNSGNSSRFTVNPPYASEFFIENSNDKIISSVFKWSIFCLSIQTVIVPFVLKE</sequence>
<organism evidence="1 2">
    <name type="scientific">Leptospira mayottensis 200901122</name>
    <dbReference type="NCBI Taxonomy" id="1193010"/>
    <lineage>
        <taxon>Bacteria</taxon>
        <taxon>Pseudomonadati</taxon>
        <taxon>Spirochaetota</taxon>
        <taxon>Spirochaetia</taxon>
        <taxon>Leptospirales</taxon>
        <taxon>Leptospiraceae</taxon>
        <taxon>Leptospira</taxon>
    </lineage>
</organism>
<reference evidence="1 2" key="1">
    <citation type="journal article" date="2014" name="Int. J. Syst. Evol. Microbiol.">
        <title>Leptospira mayottensis sp. nov., a pathogenic species of the genus Leptospira isolated from humans.</title>
        <authorList>
            <person name="Bourhy P."/>
            <person name="Collet L."/>
            <person name="Brisse S."/>
            <person name="Picardeau M."/>
        </authorList>
    </citation>
    <scope>NUCLEOTIDE SEQUENCE [LARGE SCALE GENOMIC DNA]</scope>
    <source>
        <strain evidence="1 2">200901122</strain>
    </source>
</reference>
<proteinExistence type="predicted"/>